<dbReference type="Proteomes" id="UP001596105">
    <property type="component" value="Unassembled WGS sequence"/>
</dbReference>
<keyword evidence="2" id="KW-1133">Transmembrane helix</keyword>
<protein>
    <submittedName>
        <fullName evidence="4">Glycosyltransferase</fullName>
        <ecNumber evidence="4">2.4.-.-</ecNumber>
    </submittedName>
</protein>
<dbReference type="GO" id="GO:0016757">
    <property type="term" value="F:glycosyltransferase activity"/>
    <property type="evidence" value="ECO:0007669"/>
    <property type="project" value="UniProtKB-KW"/>
</dbReference>
<keyword evidence="2" id="KW-0812">Transmembrane</keyword>
<evidence type="ECO:0000259" key="3">
    <source>
        <dbReference type="Pfam" id="PF13439"/>
    </source>
</evidence>
<dbReference type="SUPFAM" id="SSF53756">
    <property type="entry name" value="UDP-Glycosyltransferase/glycogen phosphorylase"/>
    <property type="match status" value="1"/>
</dbReference>
<reference evidence="5" key="1">
    <citation type="journal article" date="2019" name="Int. J. Syst. Evol. Microbiol.">
        <title>The Global Catalogue of Microorganisms (GCM) 10K type strain sequencing project: providing services to taxonomists for standard genome sequencing and annotation.</title>
        <authorList>
            <consortium name="The Broad Institute Genomics Platform"/>
            <consortium name="The Broad Institute Genome Sequencing Center for Infectious Disease"/>
            <person name="Wu L."/>
            <person name="Ma J."/>
        </authorList>
    </citation>
    <scope>NUCLEOTIDE SEQUENCE [LARGE SCALE GENOMIC DNA]</scope>
    <source>
        <strain evidence="5">CCUG 57113</strain>
    </source>
</reference>
<sequence length="342" mass="38637">MKVWMWPKSSELNFYSDLLSDSLGEAGLRIEDLKHGKLMLKIGRARRGDAVHVHWVHHAYQHRMTAVMLARAAIFLLTLLYLRLLGVQTVWTIHNLYPHQVKHPRLERLVRTLICRCCAKLVVASESIKRKAANEFGVPERKLFVVKHGHYVGVYKSKGKDVRKAYGIGEEADVVLFLGAIKAYKGVEDLVASFNEVKTRDTYLIVAGKADERMTAYLKSLPDTENIVLDLRFVPNEEVADLVRAADVMALPYKEITTSGSAILGLSFRKLVVMPDNEFIDEYFKDGMVARYDPAERDGLTNALKTALNAKGGRTKPKYDEALGELDWSEIAERMKNVYQGG</sequence>
<dbReference type="Gene3D" id="3.40.50.2000">
    <property type="entry name" value="Glycogen Phosphorylase B"/>
    <property type="match status" value="2"/>
</dbReference>
<keyword evidence="5" id="KW-1185">Reference proteome</keyword>
<comment type="caution">
    <text evidence="4">The sequence shown here is derived from an EMBL/GenBank/DDBJ whole genome shotgun (WGS) entry which is preliminary data.</text>
</comment>
<dbReference type="Pfam" id="PF13692">
    <property type="entry name" value="Glyco_trans_1_4"/>
    <property type="match status" value="1"/>
</dbReference>
<evidence type="ECO:0000256" key="2">
    <source>
        <dbReference type="SAM" id="Phobius"/>
    </source>
</evidence>
<keyword evidence="4" id="KW-0328">Glycosyltransferase</keyword>
<dbReference type="PANTHER" id="PTHR46401:SF2">
    <property type="entry name" value="GLYCOSYLTRANSFERASE WBBK-RELATED"/>
    <property type="match status" value="1"/>
</dbReference>
<dbReference type="EC" id="2.4.-.-" evidence="4"/>
<name>A0ABW0LTN8_9BACL</name>
<evidence type="ECO:0000313" key="4">
    <source>
        <dbReference type="EMBL" id="MFC5469228.1"/>
    </source>
</evidence>
<keyword evidence="2" id="KW-0472">Membrane</keyword>
<feature type="domain" description="Glycosyltransferase subfamily 4-like N-terminal" evidence="3">
    <location>
        <begin position="71"/>
        <end position="149"/>
    </location>
</feature>
<organism evidence="4 5">
    <name type="scientific">Cohnella suwonensis</name>
    <dbReference type="NCBI Taxonomy" id="696072"/>
    <lineage>
        <taxon>Bacteria</taxon>
        <taxon>Bacillati</taxon>
        <taxon>Bacillota</taxon>
        <taxon>Bacilli</taxon>
        <taxon>Bacillales</taxon>
        <taxon>Paenibacillaceae</taxon>
        <taxon>Cohnella</taxon>
    </lineage>
</organism>
<evidence type="ECO:0000256" key="1">
    <source>
        <dbReference type="ARBA" id="ARBA00022679"/>
    </source>
</evidence>
<dbReference type="PANTHER" id="PTHR46401">
    <property type="entry name" value="GLYCOSYLTRANSFERASE WBBK-RELATED"/>
    <property type="match status" value="1"/>
</dbReference>
<feature type="transmembrane region" description="Helical" evidence="2">
    <location>
        <begin position="72"/>
        <end position="91"/>
    </location>
</feature>
<keyword evidence="1 4" id="KW-0808">Transferase</keyword>
<evidence type="ECO:0000313" key="5">
    <source>
        <dbReference type="Proteomes" id="UP001596105"/>
    </source>
</evidence>
<proteinExistence type="predicted"/>
<dbReference type="InterPro" id="IPR028098">
    <property type="entry name" value="Glyco_trans_4-like_N"/>
</dbReference>
<gene>
    <name evidence="4" type="ORF">ACFPPD_10900</name>
</gene>
<dbReference type="Pfam" id="PF13439">
    <property type="entry name" value="Glyco_transf_4"/>
    <property type="match status" value="1"/>
</dbReference>
<dbReference type="RefSeq" id="WP_209750885.1">
    <property type="nucleotide sequence ID" value="NZ_JBHSMH010000029.1"/>
</dbReference>
<accession>A0ABW0LTN8</accession>
<dbReference type="EMBL" id="JBHSMH010000029">
    <property type="protein sequence ID" value="MFC5469228.1"/>
    <property type="molecule type" value="Genomic_DNA"/>
</dbReference>